<feature type="domain" description="Helicase ATP-binding" evidence="18">
    <location>
        <begin position="500"/>
        <end position="683"/>
    </location>
</feature>
<dbReference type="Gene3D" id="1.10.150.20">
    <property type="entry name" value="5' to 3' exonuclease, C-terminal subdomain"/>
    <property type="match status" value="1"/>
</dbReference>
<dbReference type="Proteomes" id="UP001652661">
    <property type="component" value="Chromosome 3R"/>
</dbReference>
<dbReference type="PROSITE" id="PS51194">
    <property type="entry name" value="HELICASE_CTER"/>
    <property type="match status" value="2"/>
</dbReference>
<keyword evidence="12" id="KW-0413">Isomerase</keyword>
<evidence type="ECO:0000256" key="14">
    <source>
        <dbReference type="ARBA" id="ARBA00034541"/>
    </source>
</evidence>
<dbReference type="InterPro" id="IPR003593">
    <property type="entry name" value="AAA+_ATPase"/>
</dbReference>
<dbReference type="FunFam" id="3.40.50.300:FF:000231">
    <property type="entry name" value="Activating signal cointegrator 1 complex subunit 3"/>
    <property type="match status" value="1"/>
</dbReference>
<dbReference type="Pfam" id="PF18149">
    <property type="entry name" value="Helicase_PWI"/>
    <property type="match status" value="1"/>
</dbReference>
<dbReference type="SUPFAM" id="SSF52540">
    <property type="entry name" value="P-loop containing nucleoside triphosphate hydrolases"/>
    <property type="match status" value="4"/>
</dbReference>
<keyword evidence="8" id="KW-0378">Hydrolase</keyword>
<dbReference type="InterPro" id="IPR001650">
    <property type="entry name" value="Helicase_C-like"/>
</dbReference>
<evidence type="ECO:0000256" key="2">
    <source>
        <dbReference type="ARBA" id="ARBA00004514"/>
    </source>
</evidence>
<feature type="region of interest" description="Disordered" evidence="17">
    <location>
        <begin position="300"/>
        <end position="319"/>
    </location>
</feature>
<comment type="subcellular location">
    <subcellularLocation>
        <location evidence="2">Cytoplasm</location>
        <location evidence="2">Cytosol</location>
    </subcellularLocation>
    <subcellularLocation>
        <location evidence="1">Nucleus speckle</location>
    </subcellularLocation>
</comment>
<evidence type="ECO:0000313" key="21">
    <source>
        <dbReference type="RefSeq" id="XP_017031477.1"/>
    </source>
</evidence>
<accession>A0A6P4IR97</accession>
<dbReference type="PANTHER" id="PTHR47961">
    <property type="entry name" value="DNA POLYMERASE THETA, PUTATIVE (AFU_ORTHOLOGUE AFUA_1G05260)-RELATED"/>
    <property type="match status" value="1"/>
</dbReference>
<keyword evidence="11" id="KW-0234">DNA repair</keyword>
<dbReference type="FunFam" id="3.40.50.300:FF:000198">
    <property type="entry name" value="Activating signal cointegrator 1 complex subunit"/>
    <property type="match status" value="1"/>
</dbReference>
<dbReference type="GO" id="GO:0032991">
    <property type="term" value="C:protein-containing complex"/>
    <property type="evidence" value="ECO:0007669"/>
    <property type="project" value="UniProtKB-ARBA"/>
</dbReference>
<dbReference type="InterPro" id="IPR036388">
    <property type="entry name" value="WH-like_DNA-bd_sf"/>
</dbReference>
<dbReference type="Gene3D" id="3.40.50.300">
    <property type="entry name" value="P-loop containing nucleotide triphosphate hydrolases"/>
    <property type="match status" value="4"/>
</dbReference>
<dbReference type="FunFam" id="1.10.10.10:FF:000012">
    <property type="entry name" value="U5 small nuclear ribonucleoprotein helicase"/>
    <property type="match status" value="1"/>
</dbReference>
<organism evidence="20 21">
    <name type="scientific">Drosophila kikkawai</name>
    <name type="common">Fruit fly</name>
    <dbReference type="NCBI Taxonomy" id="30033"/>
    <lineage>
        <taxon>Eukaryota</taxon>
        <taxon>Metazoa</taxon>
        <taxon>Ecdysozoa</taxon>
        <taxon>Arthropoda</taxon>
        <taxon>Hexapoda</taxon>
        <taxon>Insecta</taxon>
        <taxon>Pterygota</taxon>
        <taxon>Neoptera</taxon>
        <taxon>Endopterygota</taxon>
        <taxon>Diptera</taxon>
        <taxon>Brachycera</taxon>
        <taxon>Muscomorpha</taxon>
        <taxon>Ephydroidea</taxon>
        <taxon>Drosophilidae</taxon>
        <taxon>Drosophila</taxon>
        <taxon>Sophophora</taxon>
    </lineage>
</organism>
<evidence type="ECO:0000256" key="5">
    <source>
        <dbReference type="ARBA" id="ARBA00022737"/>
    </source>
</evidence>
<keyword evidence="13" id="KW-0539">Nucleus</keyword>
<dbReference type="InterPro" id="IPR004179">
    <property type="entry name" value="Sec63-dom"/>
</dbReference>
<feature type="domain" description="Helicase C-terminal" evidence="19">
    <location>
        <begin position="1562"/>
        <end position="1754"/>
    </location>
</feature>
<dbReference type="InterPro" id="IPR036390">
    <property type="entry name" value="WH_DNA-bd_sf"/>
</dbReference>
<dbReference type="InterPro" id="IPR011545">
    <property type="entry name" value="DEAD/DEAH_box_helicase_dom"/>
</dbReference>
<dbReference type="CDD" id="cd18020">
    <property type="entry name" value="DEXHc_ASCC3_1"/>
    <property type="match status" value="1"/>
</dbReference>
<dbReference type="GO" id="GO:0016787">
    <property type="term" value="F:hydrolase activity"/>
    <property type="evidence" value="ECO:0007669"/>
    <property type="project" value="UniProtKB-KW"/>
</dbReference>
<dbReference type="SUPFAM" id="SSF81296">
    <property type="entry name" value="E set domains"/>
    <property type="match status" value="1"/>
</dbReference>
<gene>
    <name evidence="21" type="primary">obe</name>
</gene>
<keyword evidence="10" id="KW-0067">ATP-binding</keyword>
<dbReference type="Pfam" id="PF00270">
    <property type="entry name" value="DEAD"/>
    <property type="match status" value="2"/>
</dbReference>
<dbReference type="GO" id="GO:0006397">
    <property type="term" value="P:mRNA processing"/>
    <property type="evidence" value="ECO:0007669"/>
    <property type="project" value="UniProtKB-ARBA"/>
</dbReference>
<dbReference type="PIRSF" id="PIRSF039073">
    <property type="entry name" value="BRR2"/>
    <property type="match status" value="1"/>
</dbReference>
<dbReference type="PROSITE" id="PS51192">
    <property type="entry name" value="HELICASE_ATP_BIND_1"/>
    <property type="match status" value="2"/>
</dbReference>
<dbReference type="Gene3D" id="1.10.10.10">
    <property type="entry name" value="Winged helix-like DNA-binding domain superfamily/Winged helix DNA-binding domain"/>
    <property type="match status" value="2"/>
</dbReference>
<dbReference type="Gene3D" id="2.60.40.150">
    <property type="entry name" value="C2 domain"/>
    <property type="match status" value="2"/>
</dbReference>
<feature type="coiled-coil region" evidence="16">
    <location>
        <begin position="561"/>
        <end position="588"/>
    </location>
</feature>
<dbReference type="OrthoDB" id="5575at2759"/>
<dbReference type="FunFam" id="3.40.50.300:FF:000062">
    <property type="entry name" value="U5 small nuclear ribonucleoprotein helicase"/>
    <property type="match status" value="1"/>
</dbReference>
<name>A0A6P4IR97_DROKI</name>
<evidence type="ECO:0000256" key="7">
    <source>
        <dbReference type="ARBA" id="ARBA00022763"/>
    </source>
</evidence>
<dbReference type="SMART" id="SM00490">
    <property type="entry name" value="HELICc"/>
    <property type="match status" value="2"/>
</dbReference>
<evidence type="ECO:0000256" key="3">
    <source>
        <dbReference type="ARBA" id="ARBA00010140"/>
    </source>
</evidence>
<keyword evidence="16" id="KW-0175">Coiled coil</keyword>
<dbReference type="InterPro" id="IPR027417">
    <property type="entry name" value="P-loop_NTPase"/>
</dbReference>
<evidence type="ECO:0000256" key="13">
    <source>
        <dbReference type="ARBA" id="ARBA00023242"/>
    </source>
</evidence>
<dbReference type="InterPro" id="IPR014756">
    <property type="entry name" value="Ig_E-set"/>
</dbReference>
<feature type="domain" description="Helicase ATP-binding" evidence="18">
    <location>
        <begin position="1350"/>
        <end position="1526"/>
    </location>
</feature>
<dbReference type="Pfam" id="PF02889">
    <property type="entry name" value="Sec63"/>
    <property type="match status" value="2"/>
</dbReference>
<keyword evidence="9" id="KW-0347">Helicase</keyword>
<dbReference type="Gene3D" id="1.10.3380.10">
    <property type="entry name" value="Sec63 N-terminal domain-like domain"/>
    <property type="match status" value="2"/>
</dbReference>
<dbReference type="CDD" id="cd18795">
    <property type="entry name" value="SF2_C_Ski2"/>
    <property type="match status" value="2"/>
</dbReference>
<dbReference type="SUPFAM" id="SSF46785">
    <property type="entry name" value="Winged helix' DNA-binding domain"/>
    <property type="match status" value="2"/>
</dbReference>
<dbReference type="InterPro" id="IPR014001">
    <property type="entry name" value="Helicase_ATP-bd"/>
</dbReference>
<dbReference type="FunFam" id="2.60.40.150:FF:000004">
    <property type="entry name" value="RNA helicase, activating signal cointegrator 1"/>
    <property type="match status" value="1"/>
</dbReference>
<dbReference type="CDD" id="cd18022">
    <property type="entry name" value="DEXHc_ASCC3_2"/>
    <property type="match status" value="1"/>
</dbReference>
<comment type="function">
    <text evidence="15">Catalyzes the ATP-dependent unwinding of U4/U6 RNA duplices, an essential step in the assembly of a catalytically active spliceosome. Plays a role in pre-mRNA splicing.</text>
</comment>
<dbReference type="InterPro" id="IPR058856">
    <property type="entry name" value="ASCC3_N"/>
</dbReference>
<dbReference type="SMART" id="SM00382">
    <property type="entry name" value="AAA"/>
    <property type="match status" value="2"/>
</dbReference>
<dbReference type="InterPro" id="IPR050474">
    <property type="entry name" value="Hel308_SKI2-like"/>
</dbReference>
<evidence type="ECO:0000256" key="1">
    <source>
        <dbReference type="ARBA" id="ARBA00004324"/>
    </source>
</evidence>
<dbReference type="SMART" id="SM00973">
    <property type="entry name" value="Sec63"/>
    <property type="match status" value="2"/>
</dbReference>
<dbReference type="FunFam" id="1.10.3380.10:FF:000002">
    <property type="entry name" value="Activating signal cointegrator 1 complex subunit 3"/>
    <property type="match status" value="1"/>
</dbReference>
<proteinExistence type="inferred from homology"/>
<dbReference type="FunFam" id="1.10.10.10:FF:000024">
    <property type="entry name" value="U5 small nuclear ribonucleoprotein helicase"/>
    <property type="match status" value="1"/>
</dbReference>
<evidence type="ECO:0000256" key="12">
    <source>
        <dbReference type="ARBA" id="ARBA00023235"/>
    </source>
</evidence>
<evidence type="ECO:0000256" key="11">
    <source>
        <dbReference type="ARBA" id="ARBA00023204"/>
    </source>
</evidence>
<evidence type="ECO:0000256" key="10">
    <source>
        <dbReference type="ARBA" id="ARBA00022840"/>
    </source>
</evidence>
<dbReference type="InterPro" id="IPR041094">
    <property type="entry name" value="Brr2_helicase_PWI"/>
</dbReference>
<dbReference type="FunFam" id="1.10.3380.10:FF:000001">
    <property type="entry name" value="U5 small nuclear ribonucleoprotein helicase"/>
    <property type="match status" value="1"/>
</dbReference>
<evidence type="ECO:0000259" key="19">
    <source>
        <dbReference type="PROSITE" id="PS51194"/>
    </source>
</evidence>
<evidence type="ECO:0000256" key="17">
    <source>
        <dbReference type="SAM" id="MobiDB-lite"/>
    </source>
</evidence>
<dbReference type="GO" id="GO:0003676">
    <property type="term" value="F:nucleic acid binding"/>
    <property type="evidence" value="ECO:0007669"/>
    <property type="project" value="InterPro"/>
</dbReference>
<dbReference type="OMA" id="MCSATEF"/>
<dbReference type="InterPro" id="IPR035892">
    <property type="entry name" value="C2_domain_sf"/>
</dbReference>
<dbReference type="InterPro" id="IPR057842">
    <property type="entry name" value="WH_MER3"/>
</dbReference>
<evidence type="ECO:0000256" key="9">
    <source>
        <dbReference type="ARBA" id="ARBA00022806"/>
    </source>
</evidence>
<dbReference type="GO" id="GO:0004386">
    <property type="term" value="F:helicase activity"/>
    <property type="evidence" value="ECO:0007669"/>
    <property type="project" value="UniProtKB-KW"/>
</dbReference>
<evidence type="ECO:0000256" key="4">
    <source>
        <dbReference type="ARBA" id="ARBA00022490"/>
    </source>
</evidence>
<keyword evidence="20" id="KW-1185">Reference proteome</keyword>
<dbReference type="Pfam" id="PF26582">
    <property type="entry name" value="ASCC3_N"/>
    <property type="match status" value="1"/>
</dbReference>
<keyword evidence="5" id="KW-0677">Repeat</keyword>
<evidence type="ECO:0000256" key="6">
    <source>
        <dbReference type="ARBA" id="ARBA00022741"/>
    </source>
</evidence>
<keyword evidence="6" id="KW-0547">Nucleotide-binding</keyword>
<comment type="similarity">
    <text evidence="3">Belongs to the helicase family. SKI2 subfamily.</text>
</comment>
<protein>
    <recommendedName>
        <fullName evidence="14">U5 small nuclear ribonucleoprotein 200 kDa helicase</fullName>
    </recommendedName>
</protein>
<sequence>MIMWEPPRLSASLRAKTELEARSRRFSVLRQAKTTAAASTTTNSHDKEEQTIAKLLAQMPAGKQPAAKVQLQKLRNLVQECMGYEEQPQVVEHAALYLFWLLLEQRVLLVATSNRLHGMFGNTFDRKQTQIHDCVLAIGDALEENERAQLKRWQQAQRKAPGVGPLWGAHVHVKCRPAEWMDISLLTDMAPDSLLKNRTVKKFSMRYKAKCEAAATKRLDAETSKLSTELQSLLGIAEKLDDEHLLNRVGDMLGSKRSSEELQNELMELLGFDHFELVGQLLQERDKIARQLDQFATRSRRVKEVKQKRSKAAAGGAAAERRPTVASAVVVQSAQEKQLGKMQRREEKKLHRIMRSIKDEEDQDDPGCAVAVSVQQLRMQHQRRLLEAAQREPLLLSTKAAKADAKQAAYNQPIHYPYVFDSQLTAKQHAGFIGGSRITLPDNAQRVDNKQWEEVKIPASEPPPLTVGNKRIQIEELDDVGRLAFANCKELNRIQSVVYPVAYHSNENMLVCAPTGAGKTNVAMLTIVHTIRCHLEQGIINRDEFKIVYIAPMKALAAEMVENFSKRLKSLQIAVRELTGDMQLTKAEMAATQILVTTPEKWDVVTRKGSGDVALISLVKLLIIDEVHLLHGERGPVVEALVARTLRLVESSQSMIRIVGLSATLPNYIDVAHFLRVNPMKGLFYFDSRFRPVPLDTNFVGIKSVKPLQQIADMDQCCYQKCLEMVQQGHQVMVFVHARNATVRTANVIRELAQQNGTSAVFLPKDSNAFGLANRSVQKSRNKQLVDLFSCGLAMHHAGMLRADRQMVEKYFVEGHISVLVCTATLAWGVNLPAHAVIIRGTDIYDAKHGSFVDLGILDVLQIFGRAGRPQFDKSGVGTIITSYDKLNHYLSLLTNQFPIESNFVQCLADNLNAEIGLGTISNVEEAIEWLSYTYLFVRMRINPHVYGIEYAELQKDPTLEARRRALIMNASMSLDKARMMRFNQRTMDMNITDLGRTASHFYIKYDTVETFNELMKPFMNEAEILAMISQAQEFQQLKVRDDEMEELDDLRSYYCKIKPFGGSENICGKVNILIQTYLSNGYVKSFSLSSDMSYITTNIGRIARALFSIVLRQNNAVLSGRMLQLCKMFERRQWDLDSDLRQFPAINAETIEKLERRGLSVYRLRDMEQRELKEWLRSDRYAELVIRSAQELPMLEVEASLQPITRTVLRIKVDIWPSFTWNDRVHGKTCQSFWLWIEDPESNYIYHSELFQVTRKTVFSGQSQQLVMTIPLKEPLPPQYYIRVSSDSWLGSTTCIPLSFQHLVLPEHHPPLTELLPLRPLPVSCLKNVLYESMYSFTHFNPIQTQIFHCLYHTDNNVLLGAPTGSGKTIVAEIAIFRALNQNPKCKVVYIAPLKALVKERISDWEQRFQRSALGLKVVELTGDVTPDIQAIRESQLIVTTPEKWDGISRSWQTREYVQHVSLIVIDEIHLLGEDRGPVIEVIVSRTNFIRSHTGRAIRIVGLSTALANAQDLANWLGITKMGLYNFKPSVRPVPLQVHINGFPGKHYCPRMATMNRPTFQAIRTYSPCEPTIVFVSSRRQTRLTALDLITFVAGDSNPKQFLHIAEREMELILQNIRDQNLKFCLAFGIGLHHAGLQEQDRKCVEELFLNRKIQVLVATATLAWGVNLPAHLVVIKGTEYFDGKVKKYVDMPITDVLQMMGRAGRPQFDNEGVAVVLVHDEKKNFYKKFLYDPFPVESSLLGVLPEHINAEIVAGTVQTKQAALDYLTWTYFFRRLLRNPSYYQLQGVEPENVNAFMSNLVDRVIYELSGAACLVERDGCLVPTFLGRISSYYYLSYRTMKHFLEDLQSGMGTKEVLLAIADSYEFDQQPVRHNEDKYNEQMADTSRYRPPSASWDSPYTKTFLLLQAHFSRQSLPNSDYLTDTKSALDNATRVMQAMVDYTAERGWLSTTLVVQQLMQCVIQARWFDASEFLTLPGVNEDNLDVFLDIPHDDHDYLTLPVLRELCSREYEVLARPLRDAFEEQEIEQMYKVIQDMPEIALQISVEGRYLEEEYAKRPLSLAADTKGYWMPLHANEDYVLAVDMQRLNAQAQKRAGGRGYTVHCPKYPKPKNEAWFLTLGSQANDELFAMKRVTVRGQRSSNRISFQATPRRGRLQLTLYLMSDCLIGFDQQYNLQFEIIETKEV</sequence>
<keyword evidence="7" id="KW-0227">DNA damage</keyword>
<evidence type="ECO:0000256" key="16">
    <source>
        <dbReference type="SAM" id="Coils"/>
    </source>
</evidence>
<dbReference type="Pfam" id="PF23445">
    <property type="entry name" value="WHD_SNRNP200"/>
    <property type="match status" value="2"/>
</dbReference>
<dbReference type="PANTHER" id="PTHR47961:SF13">
    <property type="entry name" value="ACTIVATING SIGNAL COINTEGRATOR 1 COMPLEX SUBUNIT 3"/>
    <property type="match status" value="1"/>
</dbReference>
<reference evidence="21" key="1">
    <citation type="submission" date="2025-08" db="UniProtKB">
        <authorList>
            <consortium name="RefSeq"/>
        </authorList>
    </citation>
    <scope>IDENTIFICATION</scope>
    <source>
        <strain evidence="21">14028-0561.14</strain>
        <tissue evidence="21">Whole fly</tissue>
    </source>
</reference>
<evidence type="ECO:0000256" key="15">
    <source>
        <dbReference type="ARBA" id="ARBA00054527"/>
    </source>
</evidence>
<dbReference type="SUPFAM" id="SSF158702">
    <property type="entry name" value="Sec63 N-terminal domain-like"/>
    <property type="match status" value="2"/>
</dbReference>
<dbReference type="GO" id="GO:0005524">
    <property type="term" value="F:ATP binding"/>
    <property type="evidence" value="ECO:0007669"/>
    <property type="project" value="UniProtKB-KW"/>
</dbReference>
<dbReference type="RefSeq" id="XP_017031477.1">
    <property type="nucleotide sequence ID" value="XM_017175988.3"/>
</dbReference>
<keyword evidence="4" id="KW-0963">Cytoplasm</keyword>
<evidence type="ECO:0000256" key="8">
    <source>
        <dbReference type="ARBA" id="ARBA00022801"/>
    </source>
</evidence>
<evidence type="ECO:0000259" key="18">
    <source>
        <dbReference type="PROSITE" id="PS51192"/>
    </source>
</evidence>
<feature type="domain" description="Helicase C-terminal" evidence="19">
    <location>
        <begin position="713"/>
        <end position="932"/>
    </location>
</feature>
<dbReference type="FunFam" id="2.60.40.150:FF:000272">
    <property type="entry name" value="Putative RNA helicase"/>
    <property type="match status" value="1"/>
</dbReference>
<evidence type="ECO:0000313" key="20">
    <source>
        <dbReference type="Proteomes" id="UP001652661"/>
    </source>
</evidence>
<dbReference type="FunFam" id="3.40.50.300:FF:000102">
    <property type="entry name" value="RNA helicase, activating signal cointegrator 1"/>
    <property type="match status" value="1"/>
</dbReference>
<dbReference type="SMART" id="SM00487">
    <property type="entry name" value="DEXDc"/>
    <property type="match status" value="2"/>
</dbReference>
<dbReference type="Pfam" id="PF00271">
    <property type="entry name" value="Helicase_C"/>
    <property type="match status" value="2"/>
</dbReference>